<evidence type="ECO:0000313" key="5">
    <source>
        <dbReference type="Proteomes" id="UP000054596"/>
    </source>
</evidence>
<dbReference type="AlphaFoldDB" id="A0A158AQ01"/>
<dbReference type="Pfam" id="PF01266">
    <property type="entry name" value="DAO"/>
    <property type="match status" value="1"/>
</dbReference>
<protein>
    <submittedName>
        <fullName evidence="4">FAD dependent oxidoreductase</fullName>
    </submittedName>
</protein>
<evidence type="ECO:0000256" key="1">
    <source>
        <dbReference type="ARBA" id="ARBA00023002"/>
    </source>
</evidence>
<keyword evidence="2" id="KW-1133">Transmembrane helix</keyword>
<dbReference type="STRING" id="1777143.AWB82_02709"/>
<dbReference type="GO" id="GO:0016491">
    <property type="term" value="F:oxidoreductase activity"/>
    <property type="evidence" value="ECO:0007669"/>
    <property type="project" value="UniProtKB-KW"/>
</dbReference>
<keyword evidence="1" id="KW-0560">Oxidoreductase</keyword>
<dbReference type="OrthoDB" id="9805337at2"/>
<evidence type="ECO:0000313" key="4">
    <source>
        <dbReference type="EMBL" id="SAK59740.1"/>
    </source>
</evidence>
<evidence type="ECO:0000259" key="3">
    <source>
        <dbReference type="Pfam" id="PF01266"/>
    </source>
</evidence>
<gene>
    <name evidence="4" type="ORF">AWB82_02709</name>
</gene>
<feature type="domain" description="FAD dependent oxidoreductase" evidence="3">
    <location>
        <begin position="14"/>
        <end position="352"/>
    </location>
</feature>
<dbReference type="GO" id="GO:0005737">
    <property type="term" value="C:cytoplasm"/>
    <property type="evidence" value="ECO:0007669"/>
    <property type="project" value="TreeGrafter"/>
</dbReference>
<dbReference type="InterPro" id="IPR036188">
    <property type="entry name" value="FAD/NAD-bd_sf"/>
</dbReference>
<keyword evidence="2" id="KW-0472">Membrane</keyword>
<dbReference type="InterPro" id="IPR006076">
    <property type="entry name" value="FAD-dep_OxRdtase"/>
</dbReference>
<dbReference type="PANTHER" id="PTHR13847">
    <property type="entry name" value="SARCOSINE DEHYDROGENASE-RELATED"/>
    <property type="match status" value="1"/>
</dbReference>
<dbReference type="Gene3D" id="3.50.50.60">
    <property type="entry name" value="FAD/NAD(P)-binding domain"/>
    <property type="match status" value="1"/>
</dbReference>
<name>A0A158AQ01_9BURK</name>
<dbReference type="SUPFAM" id="SSF54373">
    <property type="entry name" value="FAD-linked reductases, C-terminal domain"/>
    <property type="match status" value="1"/>
</dbReference>
<keyword evidence="2" id="KW-0812">Transmembrane</keyword>
<dbReference type="EMBL" id="FCOJ02000016">
    <property type="protein sequence ID" value="SAK59740.1"/>
    <property type="molecule type" value="Genomic_DNA"/>
</dbReference>
<reference evidence="4" key="1">
    <citation type="submission" date="2016-01" db="EMBL/GenBank/DDBJ databases">
        <authorList>
            <person name="Peeters C."/>
        </authorList>
    </citation>
    <scope>NUCLEOTIDE SEQUENCE [LARGE SCALE GENOMIC DNA]</scope>
    <source>
        <strain evidence="4">LMG 29325</strain>
    </source>
</reference>
<dbReference type="Proteomes" id="UP000054596">
    <property type="component" value="Unassembled WGS sequence"/>
</dbReference>
<dbReference type="RefSeq" id="WP_086967774.1">
    <property type="nucleotide sequence ID" value="NZ_FCOJ02000016.1"/>
</dbReference>
<dbReference type="Gene3D" id="3.30.9.10">
    <property type="entry name" value="D-Amino Acid Oxidase, subunit A, domain 2"/>
    <property type="match status" value="1"/>
</dbReference>
<sequence length="381" mass="40531">MQYKQAYNTARSFDIVVAGGGLVGMAIAYGLARAGKRVAVCDGADSAHRAARGNFGLVWVQGKGGRCLPYAQWSRESSERWGAFAAQLQRETGVDAGFERPGGIELCETAEQLEAGRQLLESIRAQDASLTYEVLDIDALKARVPSASNGLAGALYSPHDGHASPLYTLRAMQQAFALHGGTYLPHTEVREIRPHAGGFDIDTSNGTLQAGRVVLAAGLDNKRLAPMVGMHAPITPLRGQIMVTERLAPFLDYPTLVVRQTREGSVLLGDSAEHVGFDDGQTRAVMADIARRARTAFPVLAHARIVRAWGALRIMTPDGLPVYEESAACPGAFLAICHSGVTLAAAHADVIAPWIAGGSRPAILDPFVATRFSNSTDAHAL</sequence>
<organism evidence="4 5">
    <name type="scientific">Caballeronia glebae</name>
    <dbReference type="NCBI Taxonomy" id="1777143"/>
    <lineage>
        <taxon>Bacteria</taxon>
        <taxon>Pseudomonadati</taxon>
        <taxon>Pseudomonadota</taxon>
        <taxon>Betaproteobacteria</taxon>
        <taxon>Burkholderiales</taxon>
        <taxon>Burkholderiaceae</taxon>
        <taxon>Caballeronia</taxon>
    </lineage>
</organism>
<dbReference type="SUPFAM" id="SSF51905">
    <property type="entry name" value="FAD/NAD(P)-binding domain"/>
    <property type="match status" value="1"/>
</dbReference>
<evidence type="ECO:0000256" key="2">
    <source>
        <dbReference type="SAM" id="Phobius"/>
    </source>
</evidence>
<accession>A0A158AQ01</accession>
<proteinExistence type="predicted"/>
<feature type="transmembrane region" description="Helical" evidence="2">
    <location>
        <begin position="12"/>
        <end position="32"/>
    </location>
</feature>
<keyword evidence="5" id="KW-1185">Reference proteome</keyword>
<comment type="caution">
    <text evidence="4">The sequence shown here is derived from an EMBL/GenBank/DDBJ whole genome shotgun (WGS) entry which is preliminary data.</text>
</comment>